<accession>A0A8J8CJW3</accession>
<evidence type="ECO:0000256" key="4">
    <source>
        <dbReference type="ARBA" id="ARBA00022679"/>
    </source>
</evidence>
<evidence type="ECO:0000313" key="7">
    <source>
        <dbReference type="EMBL" id="NCN65534.1"/>
    </source>
</evidence>
<dbReference type="EMBL" id="JAACQH010000008">
    <property type="protein sequence ID" value="NCS90899.1"/>
    <property type="molecule type" value="Genomic_DNA"/>
</dbReference>
<dbReference type="AlphaFoldDB" id="A0A8J8CJW3"/>
<dbReference type="EMBL" id="JAACVF010000156">
    <property type="protein sequence ID" value="NCN65534.1"/>
    <property type="molecule type" value="Genomic_DNA"/>
</dbReference>
<dbReference type="Proteomes" id="UP000768163">
    <property type="component" value="Unassembled WGS sequence"/>
</dbReference>
<sequence>MDVSVIIPTLNEEKNIEVCLKSVIAQETDVKYEIIVCDGKREDKTFEISKKYADKVILSDVRSIGLQRNRGANSAAGKYFLFVDADTILPKDYVEWGMNKFNSDSNMLGFCAGFKFSNPNPKMVFTEKLLCSWFDFNDKIDFPTLLGFNTFVTADAFKISGGFRDVPLEDADFARRLHKMGKTCFFTDNFVITSPRRLDEMGLLFSLKYYFELELSTRYPNLKDILSSTSYVEYRPDEEKLHQAFINISTYTNNSAELTDIMKDYIRKKADKFTEELRQQFNETNVWAKKTNDQAIENIIVVSQSISYITSRS</sequence>
<comment type="subcellular location">
    <subcellularLocation>
        <location evidence="1">Cell membrane</location>
    </subcellularLocation>
</comment>
<dbReference type="GO" id="GO:0016757">
    <property type="term" value="F:glycosyltransferase activity"/>
    <property type="evidence" value="ECO:0007669"/>
    <property type="project" value="UniProtKB-KW"/>
</dbReference>
<keyword evidence="5" id="KW-0472">Membrane</keyword>
<keyword evidence="2" id="KW-1003">Cell membrane</keyword>
<evidence type="ECO:0000256" key="1">
    <source>
        <dbReference type="ARBA" id="ARBA00004236"/>
    </source>
</evidence>
<dbReference type="Pfam" id="PF00535">
    <property type="entry name" value="Glycos_transf_2"/>
    <property type="match status" value="1"/>
</dbReference>
<dbReference type="Proteomes" id="UP000738826">
    <property type="component" value="Unassembled WGS sequence"/>
</dbReference>
<name>A0A8J8CJW3_9ARCH</name>
<dbReference type="PANTHER" id="PTHR43646:SF2">
    <property type="entry name" value="GLYCOSYLTRANSFERASE 2-LIKE DOMAIN-CONTAINING PROTEIN"/>
    <property type="match status" value="1"/>
</dbReference>
<reference evidence="7" key="1">
    <citation type="submission" date="2019-11" db="EMBL/GenBank/DDBJ databases">
        <title>Lipid analysis of CO2-rich subsurface aquifers suggests an autotrophy-based deep biosphere with lysolipids enriched in CPR bacteria.</title>
        <authorList>
            <person name="Probst A.J."/>
            <person name="Elling F.J."/>
            <person name="Castelle C.J."/>
            <person name="Zhu Q."/>
            <person name="Elvert M."/>
            <person name="Birarda G."/>
            <person name="Holman H.-Y."/>
            <person name="Lane K.R."/>
            <person name="Ladd B."/>
            <person name="Ryan M.C."/>
            <person name="Woyke T."/>
            <person name="Hinrichs K.-U."/>
            <person name="Banfield J.F."/>
        </authorList>
    </citation>
    <scope>NUCLEOTIDE SEQUENCE</scope>
    <source>
        <strain evidence="7">CG_2015-01_33_1645</strain>
        <strain evidence="8">CG_2015-04_33_537</strain>
    </source>
</reference>
<comment type="caution">
    <text evidence="7">The sequence shown here is derived from an EMBL/GenBank/DDBJ whole genome shotgun (WGS) entry which is preliminary data.</text>
</comment>
<feature type="domain" description="Glycosyltransferase 2-like" evidence="6">
    <location>
        <begin position="4"/>
        <end position="106"/>
    </location>
</feature>
<evidence type="ECO:0000313" key="9">
    <source>
        <dbReference type="Proteomes" id="UP000768163"/>
    </source>
</evidence>
<evidence type="ECO:0000313" key="8">
    <source>
        <dbReference type="EMBL" id="NCS90899.1"/>
    </source>
</evidence>
<dbReference type="SUPFAM" id="SSF53448">
    <property type="entry name" value="Nucleotide-diphospho-sugar transferases"/>
    <property type="match status" value="1"/>
</dbReference>
<evidence type="ECO:0000256" key="5">
    <source>
        <dbReference type="ARBA" id="ARBA00023136"/>
    </source>
</evidence>
<evidence type="ECO:0000259" key="6">
    <source>
        <dbReference type="Pfam" id="PF00535"/>
    </source>
</evidence>
<evidence type="ECO:0000256" key="3">
    <source>
        <dbReference type="ARBA" id="ARBA00022676"/>
    </source>
</evidence>
<proteinExistence type="predicted"/>
<keyword evidence="4" id="KW-0808">Transferase</keyword>
<organism evidence="7 9">
    <name type="scientific">Candidatus Altarchaeum hamiconexum</name>
    <dbReference type="NCBI Taxonomy" id="1803513"/>
    <lineage>
        <taxon>Archaea</taxon>
        <taxon>Candidatus Altarchaeota</taxon>
        <taxon>Candidatus Altiarchaeia</taxon>
        <taxon>Candidatus Altarchaeales</taxon>
        <taxon>Candidatus Altarchaeaceae</taxon>
        <taxon>Candidatus Altarchaeum</taxon>
    </lineage>
</organism>
<protein>
    <submittedName>
        <fullName evidence="7">Glycosyltransferase</fullName>
    </submittedName>
</protein>
<dbReference type="InterPro" id="IPR001173">
    <property type="entry name" value="Glyco_trans_2-like"/>
</dbReference>
<dbReference type="InterPro" id="IPR029044">
    <property type="entry name" value="Nucleotide-diphossugar_trans"/>
</dbReference>
<evidence type="ECO:0000256" key="2">
    <source>
        <dbReference type="ARBA" id="ARBA00022475"/>
    </source>
</evidence>
<dbReference type="PANTHER" id="PTHR43646">
    <property type="entry name" value="GLYCOSYLTRANSFERASE"/>
    <property type="match status" value="1"/>
</dbReference>
<dbReference type="GO" id="GO:0005886">
    <property type="term" value="C:plasma membrane"/>
    <property type="evidence" value="ECO:0007669"/>
    <property type="project" value="UniProtKB-SubCell"/>
</dbReference>
<keyword evidence="3" id="KW-0328">Glycosyltransferase</keyword>
<dbReference type="Gene3D" id="3.90.550.10">
    <property type="entry name" value="Spore Coat Polysaccharide Biosynthesis Protein SpsA, Chain A"/>
    <property type="match status" value="1"/>
</dbReference>
<gene>
    <name evidence="8" type="ORF">GW779_00525</name>
    <name evidence="7" type="ORF">GW910_05705</name>
</gene>